<feature type="region of interest" description="Disordered" evidence="1">
    <location>
        <begin position="274"/>
        <end position="325"/>
    </location>
</feature>
<name>A0A0L0VX24_9BASI</name>
<feature type="compositionally biased region" description="Polar residues" evidence="1">
    <location>
        <begin position="230"/>
        <end position="242"/>
    </location>
</feature>
<comment type="caution">
    <text evidence="2">The sequence shown here is derived from an EMBL/GenBank/DDBJ whole genome shotgun (WGS) entry which is preliminary data.</text>
</comment>
<protein>
    <submittedName>
        <fullName evidence="2">Uncharacterized protein</fullName>
    </submittedName>
</protein>
<feature type="compositionally biased region" description="Polar residues" evidence="1">
    <location>
        <begin position="170"/>
        <end position="181"/>
    </location>
</feature>
<feature type="region of interest" description="Disordered" evidence="1">
    <location>
        <begin position="1"/>
        <end position="22"/>
    </location>
</feature>
<reference evidence="3" key="1">
    <citation type="submission" date="2014-03" db="EMBL/GenBank/DDBJ databases">
        <title>The Genome Sequence of Puccinia striiformis f. sp. tritici PST-78.</title>
        <authorList>
            <consortium name="The Broad Institute Genome Sequencing Platform"/>
            <person name="Cuomo C."/>
            <person name="Hulbert S."/>
            <person name="Chen X."/>
            <person name="Walker B."/>
            <person name="Young S.K."/>
            <person name="Zeng Q."/>
            <person name="Gargeya S."/>
            <person name="Fitzgerald M."/>
            <person name="Haas B."/>
            <person name="Abouelleil A."/>
            <person name="Alvarado L."/>
            <person name="Arachchi H.M."/>
            <person name="Berlin A.M."/>
            <person name="Chapman S.B."/>
            <person name="Goldberg J."/>
            <person name="Griggs A."/>
            <person name="Gujja S."/>
            <person name="Hansen M."/>
            <person name="Howarth C."/>
            <person name="Imamovic A."/>
            <person name="Larimer J."/>
            <person name="McCowan C."/>
            <person name="Montmayeur A."/>
            <person name="Murphy C."/>
            <person name="Neiman D."/>
            <person name="Pearson M."/>
            <person name="Priest M."/>
            <person name="Roberts A."/>
            <person name="Saif S."/>
            <person name="Shea T."/>
            <person name="Sisk P."/>
            <person name="Sykes S."/>
            <person name="Wortman J."/>
            <person name="Nusbaum C."/>
            <person name="Birren B."/>
        </authorList>
    </citation>
    <scope>NUCLEOTIDE SEQUENCE [LARGE SCALE GENOMIC DNA]</scope>
    <source>
        <strain evidence="3">race PST-78</strain>
    </source>
</reference>
<dbReference type="AlphaFoldDB" id="A0A0L0VX24"/>
<dbReference type="EMBL" id="AJIL01000015">
    <property type="protein sequence ID" value="KNF03816.1"/>
    <property type="molecule type" value="Genomic_DNA"/>
</dbReference>
<feature type="compositionally biased region" description="Polar residues" evidence="1">
    <location>
        <begin position="210"/>
        <end position="223"/>
    </location>
</feature>
<evidence type="ECO:0000256" key="1">
    <source>
        <dbReference type="SAM" id="MobiDB-lite"/>
    </source>
</evidence>
<feature type="compositionally biased region" description="Basic and acidic residues" evidence="1">
    <location>
        <begin position="151"/>
        <end position="165"/>
    </location>
</feature>
<organism evidence="2 3">
    <name type="scientific">Puccinia striiformis f. sp. tritici PST-78</name>
    <dbReference type="NCBI Taxonomy" id="1165861"/>
    <lineage>
        <taxon>Eukaryota</taxon>
        <taxon>Fungi</taxon>
        <taxon>Dikarya</taxon>
        <taxon>Basidiomycota</taxon>
        <taxon>Pucciniomycotina</taxon>
        <taxon>Pucciniomycetes</taxon>
        <taxon>Pucciniales</taxon>
        <taxon>Pucciniaceae</taxon>
        <taxon>Puccinia</taxon>
    </lineage>
</organism>
<feature type="region of interest" description="Disordered" evidence="1">
    <location>
        <begin position="123"/>
        <end position="242"/>
    </location>
</feature>
<accession>A0A0L0VX24</accession>
<sequence length="397" mass="44820">MDIDEDDEQVPPISRSELLMSPKSDQEYSYTFAVPLATIDKSERRSEKETIKRIERELSIRIEFEKTVPHFRGFGNGSCRIMSTELLAIYRALALIVALVRLSSPSRYCFWTHWLVPEDIVSTSKDMNDDDDDDDDGKRSRRVSLGQVNSIDRRRSNSRNDDHSLLEYAQCSSRDNSNQPYSWMDEETPVTQRESNEPAGPIENEYTGACTVTNESEKAQQYSEWEDQPSHSSPPAMSTSTPRVEFAPIISTTPPLPEVPLPYIAPAVPETTNLNHFESTTPCSSPQDGREATPRDDQINDQLSSTTPLESVSPSSDQDPPQRFKNTIDLPLATQDYLSAREFHPIREVIYESGAWCRLTITPHCLRFLAIGTEQEVSLAMVLISIKLEESLSSPIP</sequence>
<keyword evidence="3" id="KW-1185">Reference proteome</keyword>
<feature type="compositionally biased region" description="Basic and acidic residues" evidence="1">
    <location>
        <begin position="288"/>
        <end position="298"/>
    </location>
</feature>
<proteinExistence type="predicted"/>
<evidence type="ECO:0000313" key="2">
    <source>
        <dbReference type="EMBL" id="KNF03816.1"/>
    </source>
</evidence>
<dbReference type="OrthoDB" id="2498221at2759"/>
<dbReference type="Proteomes" id="UP000054564">
    <property type="component" value="Unassembled WGS sequence"/>
</dbReference>
<gene>
    <name evidence="2" type="ORF">PSTG_02910</name>
</gene>
<feature type="compositionally biased region" description="Polar residues" evidence="1">
    <location>
        <begin position="300"/>
        <end position="312"/>
    </location>
</feature>
<evidence type="ECO:0000313" key="3">
    <source>
        <dbReference type="Proteomes" id="UP000054564"/>
    </source>
</evidence>
<feature type="compositionally biased region" description="Polar residues" evidence="1">
    <location>
        <begin position="274"/>
        <end position="287"/>
    </location>
</feature>